<reference evidence="3" key="1">
    <citation type="submission" date="2017-04" db="EMBL/GenBank/DDBJ databases">
        <authorList>
            <person name="Varghese N."/>
            <person name="Submissions S."/>
        </authorList>
    </citation>
    <scope>NUCLEOTIDE SEQUENCE [LARGE SCALE GENOMIC DNA]</scope>
    <source>
        <strain evidence="3">VKM Ac-2121</strain>
    </source>
</reference>
<feature type="region of interest" description="Disordered" evidence="1">
    <location>
        <begin position="88"/>
        <end position="119"/>
    </location>
</feature>
<dbReference type="OrthoDB" id="4229919at2"/>
<dbReference type="AlphaFoldDB" id="A0A1X7NMS5"/>
<name>A0A1X7NMS5_9MICO</name>
<evidence type="ECO:0000256" key="1">
    <source>
        <dbReference type="SAM" id="MobiDB-lite"/>
    </source>
</evidence>
<dbReference type="RefSeq" id="WP_085475911.1">
    <property type="nucleotide sequence ID" value="NZ_FXBM01000001.1"/>
</dbReference>
<dbReference type="Pfam" id="PF11298">
    <property type="entry name" value="DUF3099"/>
    <property type="match status" value="1"/>
</dbReference>
<dbReference type="Proteomes" id="UP000193711">
    <property type="component" value="Unassembled WGS sequence"/>
</dbReference>
<evidence type="ECO:0008006" key="4">
    <source>
        <dbReference type="Google" id="ProtNLM"/>
    </source>
</evidence>
<gene>
    <name evidence="2" type="ORF">SAMN06295885_1547</name>
</gene>
<dbReference type="InterPro" id="IPR021449">
    <property type="entry name" value="DUF3099"/>
</dbReference>
<accession>A0A1X7NMS5</accession>
<dbReference type="STRING" id="1891671.SAMN06295885_1547"/>
<organism evidence="2 3">
    <name type="scientific">Rathayibacter oskolensis</name>
    <dbReference type="NCBI Taxonomy" id="1891671"/>
    <lineage>
        <taxon>Bacteria</taxon>
        <taxon>Bacillati</taxon>
        <taxon>Actinomycetota</taxon>
        <taxon>Actinomycetes</taxon>
        <taxon>Micrococcales</taxon>
        <taxon>Microbacteriaceae</taxon>
        <taxon>Rathayibacter</taxon>
    </lineage>
</organism>
<keyword evidence="3" id="KW-1185">Reference proteome</keyword>
<proteinExistence type="predicted"/>
<evidence type="ECO:0000313" key="3">
    <source>
        <dbReference type="Proteomes" id="UP000193711"/>
    </source>
</evidence>
<protein>
    <recommendedName>
        <fullName evidence="4">DUF3099 domain-containing protein</fullName>
    </recommendedName>
</protein>
<sequence>MKPRESLTTLPPSPTAERRSRLIKYSIAMSIRMICVFCLIFAQGWWLLFFALGAIVLPYFAVVLANVGSSGESGNVERPGAVVLARPVPPMPGYPTGGEPRADGSADSARGGDPAEGRR</sequence>
<evidence type="ECO:0000313" key="2">
    <source>
        <dbReference type="EMBL" id="SMH38825.1"/>
    </source>
</evidence>
<dbReference type="EMBL" id="FXBM01000001">
    <property type="protein sequence ID" value="SMH38825.1"/>
    <property type="molecule type" value="Genomic_DNA"/>
</dbReference>